<gene>
    <name evidence="1" type="ORF">E5347_04615</name>
</gene>
<dbReference type="AlphaFoldDB" id="A0A4S2DSA3"/>
<reference evidence="1 2" key="1">
    <citation type="submission" date="2019-04" db="EMBL/GenBank/DDBJ databases">
        <title>Microbes associate with the intestines of laboratory mice.</title>
        <authorList>
            <person name="Navarre W."/>
            <person name="Wong E."/>
            <person name="Huang K."/>
            <person name="Tropini C."/>
            <person name="Ng K."/>
            <person name="Yu B."/>
        </authorList>
    </citation>
    <scope>NUCLEOTIDE SEQUENCE [LARGE SCALE GENOMIC DNA]</scope>
    <source>
        <strain evidence="1 2">NM50_B9-20</strain>
    </source>
</reference>
<evidence type="ECO:0000313" key="2">
    <source>
        <dbReference type="Proteomes" id="UP000306888"/>
    </source>
</evidence>
<evidence type="ECO:0000313" key="1">
    <source>
        <dbReference type="EMBL" id="TGY44104.1"/>
    </source>
</evidence>
<accession>A0A4S2DSA3</accession>
<dbReference type="InterPro" id="IPR017601">
    <property type="entry name" value="DGQHR-contain_dom"/>
</dbReference>
<dbReference type="EMBL" id="SRYR01000001">
    <property type="protein sequence ID" value="TGY44104.1"/>
    <property type="molecule type" value="Genomic_DNA"/>
</dbReference>
<dbReference type="OrthoDB" id="9789139at2"/>
<organism evidence="1 2">
    <name type="scientific">Clostridium sartagoforme</name>
    <dbReference type="NCBI Taxonomy" id="84031"/>
    <lineage>
        <taxon>Bacteria</taxon>
        <taxon>Bacillati</taxon>
        <taxon>Bacillota</taxon>
        <taxon>Clostridia</taxon>
        <taxon>Eubacteriales</taxon>
        <taxon>Clostridiaceae</taxon>
        <taxon>Clostridium</taxon>
    </lineage>
</organism>
<dbReference type="InterPro" id="IPR017642">
    <property type="entry name" value="DNA_S_mod_DndB"/>
</dbReference>
<name>A0A4S2DSA3_9CLOT</name>
<keyword evidence="2" id="KW-1185">Reference proteome</keyword>
<dbReference type="Pfam" id="PF14072">
    <property type="entry name" value="DndB"/>
    <property type="match status" value="1"/>
</dbReference>
<sequence>MTSWDKIVTGKDLESTKNMRKKTYITSKQRKSALPELVQEGWHFLKEYKDTRFISVRKDKPYDEVFEDKIWLLFANMGFTHMNKDRHFKMQYDYQNSDITQQIDIFAADDETVLIVECKASYELKDGNFKKPIEAFYAQINGLRKEALKKFPGRKVKFIWATNNYIMSKADLNKLQEWDIIHFNDSIINYYIELVKHLGTCARFQLLGNLFANQEIRNMDNLIPAIEGKMGGHKYYSFSIEPEKLLKIGYVLHRNEANKNMMPTYQRLIKKKRLQDVQGFINNGGYFPNSLIISIDTKGKGIQFDSIPKQYKIESTISRLGTLHLPKKYRSAYIIDGQHRLYGYSDSDYANKNSIPVVAFVDLKREEQIKLFMDINENQKSVPKSLRVTLNADMLWVSDNYNERRQALRSKIAQMLGEEDTSPLLGRIQIGENEKSNIKCITIEAVQAALKKCSFFTLFNNKNMIISDGTFDLGENQTTCDIFYPFIEACFAYIKDNLETEWDKGEDGILTINRGIQGIIRVINDIVNHLKNQNINLKQCNKEDLLNKVIYYLDPLIQFIDEISDDERNELKGFLGGGADNKYWRTFQKAISDTRKDFNPEGLEEYWRDKAKIFNSEAIVILKESTLYIKDIIRTQLNNYYGNNWLINGVPKNIYKKAKTEADDQNYEYQKNGDYGQEVSIWDCININDCSIIVCNYGKNWSEIFEKIFVRPKDINLSGGKTTKIEWMKRLGTLQNNIKKSTYSVSQDEYNFIKDTHEWLKNINI</sequence>
<dbReference type="CDD" id="cd16413">
    <property type="entry name" value="DGQHR_domain"/>
    <property type="match status" value="1"/>
</dbReference>
<proteinExistence type="predicted"/>
<dbReference type="Proteomes" id="UP000306888">
    <property type="component" value="Unassembled WGS sequence"/>
</dbReference>
<comment type="caution">
    <text evidence="1">The sequence shown here is derived from an EMBL/GenBank/DDBJ whole genome shotgun (WGS) entry which is preliminary data.</text>
</comment>
<protein>
    <submittedName>
        <fullName evidence="1">DGQHR domain-containing protein</fullName>
    </submittedName>
</protein>
<dbReference type="NCBIfam" id="TIGR03187">
    <property type="entry name" value="DGQHR"/>
    <property type="match status" value="1"/>
</dbReference>
<dbReference type="RefSeq" id="WP_136005080.1">
    <property type="nucleotide sequence ID" value="NZ_SRYR01000001.1"/>
</dbReference>